<evidence type="ECO:0000256" key="8">
    <source>
        <dbReference type="ARBA" id="ARBA00023180"/>
    </source>
</evidence>
<dbReference type="Gene3D" id="3.40.50.300">
    <property type="entry name" value="P-loop containing nucleotide triphosphate hydrolases"/>
    <property type="match status" value="1"/>
</dbReference>
<evidence type="ECO:0000256" key="3">
    <source>
        <dbReference type="ARBA" id="ARBA00022692"/>
    </source>
</evidence>
<dbReference type="InterPro" id="IPR027417">
    <property type="entry name" value="P-loop_NTPase"/>
</dbReference>
<dbReference type="GO" id="GO:0001733">
    <property type="term" value="F:galactosylceramide sulfotransferase activity"/>
    <property type="evidence" value="ECO:0007669"/>
    <property type="project" value="InterPro"/>
</dbReference>
<evidence type="ECO:0000256" key="6">
    <source>
        <dbReference type="ARBA" id="ARBA00023034"/>
    </source>
</evidence>
<keyword evidence="4" id="KW-0735">Signal-anchor</keyword>
<keyword evidence="2" id="KW-0808">Transferase</keyword>
<keyword evidence="8" id="KW-0325">Glycoprotein</keyword>
<protein>
    <submittedName>
        <fullName evidence="9">Uncharacterized protein</fullName>
    </submittedName>
</protein>
<evidence type="ECO:0000256" key="7">
    <source>
        <dbReference type="ARBA" id="ARBA00023136"/>
    </source>
</evidence>
<proteinExistence type="predicted"/>
<dbReference type="GO" id="GO:0009247">
    <property type="term" value="P:glycolipid biosynthetic process"/>
    <property type="evidence" value="ECO:0007669"/>
    <property type="project" value="InterPro"/>
</dbReference>
<dbReference type="AlphaFoldDB" id="A0A8A7KGD6"/>
<evidence type="ECO:0000313" key="9">
    <source>
        <dbReference type="EMBL" id="QTL96942.1"/>
    </source>
</evidence>
<reference evidence="9" key="1">
    <citation type="submission" date="2019-12" db="EMBL/GenBank/DDBJ databases">
        <authorList>
            <person name="zhang j."/>
            <person name="sun C.M."/>
        </authorList>
    </citation>
    <scope>NUCLEOTIDE SEQUENCE</scope>
    <source>
        <strain evidence="9">NS-1</strain>
    </source>
</reference>
<keyword evidence="10" id="KW-1185">Reference proteome</keyword>
<dbReference type="GO" id="GO:0016020">
    <property type="term" value="C:membrane"/>
    <property type="evidence" value="ECO:0007669"/>
    <property type="project" value="InterPro"/>
</dbReference>
<dbReference type="Proteomes" id="UP000665020">
    <property type="component" value="Chromosome"/>
</dbReference>
<keyword evidence="6" id="KW-0333">Golgi apparatus</keyword>
<dbReference type="RefSeq" id="WP_230868613.1">
    <property type="nucleotide sequence ID" value="NZ_CP046640.1"/>
</dbReference>
<name>A0A8A7KGD6_9FIRM</name>
<dbReference type="InterPro" id="IPR009729">
    <property type="entry name" value="Gal-3-0_sulfotransfrase"/>
</dbReference>
<dbReference type="KEGG" id="ifn:GM661_02600"/>
<gene>
    <name evidence="9" type="ORF">GM661_02600</name>
</gene>
<keyword evidence="3" id="KW-0812">Transmembrane</keyword>
<dbReference type="EMBL" id="CP046640">
    <property type="protein sequence ID" value="QTL96942.1"/>
    <property type="molecule type" value="Genomic_DNA"/>
</dbReference>
<evidence type="ECO:0000256" key="5">
    <source>
        <dbReference type="ARBA" id="ARBA00022989"/>
    </source>
</evidence>
<evidence type="ECO:0000256" key="1">
    <source>
        <dbReference type="ARBA" id="ARBA00004323"/>
    </source>
</evidence>
<evidence type="ECO:0000256" key="2">
    <source>
        <dbReference type="ARBA" id="ARBA00022679"/>
    </source>
</evidence>
<comment type="subcellular location">
    <subcellularLocation>
        <location evidence="1">Golgi apparatus membrane</location>
        <topology evidence="1">Single-pass type II membrane protein</topology>
    </subcellularLocation>
</comment>
<sequence>MSLEDFVNSELTHEIYNGQTRSIASSDGFIIDLKSKRRLTESDLERVKLNLDEHFSFVGILSEFDMSLLILKKIFSWDNINYFKRNVSKNKPDNFNVSFNTKEIIRNKNLLDIELYNYAKKLFYESVIKYKDHIEDNISEFKELQLKYQNLYNRYRKEKMASIIETFLK</sequence>
<keyword evidence="7" id="KW-0472">Membrane</keyword>
<evidence type="ECO:0000256" key="4">
    <source>
        <dbReference type="ARBA" id="ARBA00022968"/>
    </source>
</evidence>
<evidence type="ECO:0000313" key="10">
    <source>
        <dbReference type="Proteomes" id="UP000665020"/>
    </source>
</evidence>
<accession>A0A8A7KGD6</accession>
<dbReference type="PANTHER" id="PTHR14647">
    <property type="entry name" value="GALACTOSE-3-O-SULFOTRANSFERASE"/>
    <property type="match status" value="1"/>
</dbReference>
<keyword evidence="5" id="KW-1133">Transmembrane helix</keyword>
<organism evidence="9 10">
    <name type="scientific">Iocasia fonsfrigidae</name>
    <dbReference type="NCBI Taxonomy" id="2682810"/>
    <lineage>
        <taxon>Bacteria</taxon>
        <taxon>Bacillati</taxon>
        <taxon>Bacillota</taxon>
        <taxon>Clostridia</taxon>
        <taxon>Halanaerobiales</taxon>
        <taxon>Halanaerobiaceae</taxon>
        <taxon>Iocasia</taxon>
    </lineage>
</organism>
<dbReference type="PANTHER" id="PTHR14647:SF87">
    <property type="entry name" value="PUTATIVE-RELATED"/>
    <property type="match status" value="1"/>
</dbReference>